<keyword evidence="3" id="KW-0418">Kinase</keyword>
<dbReference type="Gene3D" id="2.30.29.30">
    <property type="entry name" value="Pleckstrin-homology domain (PH domain)/Phosphotyrosine-binding domain (PTB)"/>
    <property type="match status" value="1"/>
</dbReference>
<evidence type="ECO:0000256" key="2">
    <source>
        <dbReference type="ARBA" id="ARBA00022741"/>
    </source>
</evidence>
<dbReference type="EMBL" id="JBAHYK010000166">
    <property type="protein sequence ID" value="KAL0577295.1"/>
    <property type="molecule type" value="Genomic_DNA"/>
</dbReference>
<reference evidence="8 9" key="1">
    <citation type="submission" date="2024-02" db="EMBL/GenBank/DDBJ databases">
        <title>A draft genome for the cacao thread blight pathogen Marasmius crinis-equi.</title>
        <authorList>
            <person name="Cohen S.P."/>
            <person name="Baruah I.K."/>
            <person name="Amoako-Attah I."/>
            <person name="Bukari Y."/>
            <person name="Meinhardt L.W."/>
            <person name="Bailey B.A."/>
        </authorList>
    </citation>
    <scope>NUCLEOTIDE SEQUENCE [LARGE SCALE GENOMIC DNA]</scope>
    <source>
        <strain evidence="8 9">GH-76</strain>
    </source>
</reference>
<evidence type="ECO:0000256" key="4">
    <source>
        <dbReference type="ARBA" id="ARBA00022840"/>
    </source>
</evidence>
<dbReference type="Pfam" id="PF00169">
    <property type="entry name" value="PH"/>
    <property type="match status" value="1"/>
</dbReference>
<dbReference type="Gene3D" id="1.10.510.10">
    <property type="entry name" value="Transferase(Phosphotransferase) domain 1"/>
    <property type="match status" value="1"/>
</dbReference>
<dbReference type="PANTHER" id="PTHR44329">
    <property type="entry name" value="SERINE/THREONINE-PROTEIN KINASE TNNI3K-RELATED"/>
    <property type="match status" value="1"/>
</dbReference>
<dbReference type="CDD" id="cd00014">
    <property type="entry name" value="CH_SF"/>
    <property type="match status" value="1"/>
</dbReference>
<evidence type="ECO:0000256" key="3">
    <source>
        <dbReference type="ARBA" id="ARBA00022777"/>
    </source>
</evidence>
<feature type="region of interest" description="Disordered" evidence="5">
    <location>
        <begin position="389"/>
        <end position="435"/>
    </location>
</feature>
<evidence type="ECO:0000313" key="9">
    <source>
        <dbReference type="Proteomes" id="UP001465976"/>
    </source>
</evidence>
<dbReference type="InterPro" id="IPR036872">
    <property type="entry name" value="CH_dom_sf"/>
</dbReference>
<dbReference type="InterPro" id="IPR011993">
    <property type="entry name" value="PH-like_dom_sf"/>
</dbReference>
<gene>
    <name evidence="8" type="ORF">V5O48_004688</name>
</gene>
<evidence type="ECO:0000259" key="6">
    <source>
        <dbReference type="PROSITE" id="PS50003"/>
    </source>
</evidence>
<keyword evidence="2" id="KW-0547">Nucleotide-binding</keyword>
<dbReference type="InterPro" id="IPR001245">
    <property type="entry name" value="Ser-Thr/Tyr_kinase_cat_dom"/>
</dbReference>
<feature type="region of interest" description="Disordered" evidence="5">
    <location>
        <begin position="507"/>
        <end position="526"/>
    </location>
</feature>
<dbReference type="InterPro" id="IPR000719">
    <property type="entry name" value="Prot_kinase_dom"/>
</dbReference>
<keyword evidence="4" id="KW-0067">ATP-binding</keyword>
<dbReference type="InterPro" id="IPR011009">
    <property type="entry name" value="Kinase-like_dom_sf"/>
</dbReference>
<name>A0ABR3FPC4_9AGAR</name>
<comment type="caution">
    <text evidence="8">The sequence shown here is derived from an EMBL/GenBank/DDBJ whole genome shotgun (WGS) entry which is preliminary data.</text>
</comment>
<dbReference type="SMART" id="SM00233">
    <property type="entry name" value="PH"/>
    <property type="match status" value="1"/>
</dbReference>
<dbReference type="Gene3D" id="1.10.418.10">
    <property type="entry name" value="Calponin-like domain"/>
    <property type="match status" value="1"/>
</dbReference>
<evidence type="ECO:0000313" key="8">
    <source>
        <dbReference type="EMBL" id="KAL0577295.1"/>
    </source>
</evidence>
<evidence type="ECO:0000256" key="1">
    <source>
        <dbReference type="ARBA" id="ARBA00022679"/>
    </source>
</evidence>
<keyword evidence="1" id="KW-0808">Transferase</keyword>
<proteinExistence type="predicted"/>
<dbReference type="Proteomes" id="UP001465976">
    <property type="component" value="Unassembled WGS sequence"/>
</dbReference>
<protein>
    <recommendedName>
        <fullName evidence="10">Non-specific serine/threonine protein kinase</fullName>
    </recommendedName>
</protein>
<dbReference type="PROSITE" id="PS00109">
    <property type="entry name" value="PROTEIN_KINASE_TYR"/>
    <property type="match status" value="1"/>
</dbReference>
<feature type="domain" description="PH" evidence="6">
    <location>
        <begin position="12"/>
        <end position="109"/>
    </location>
</feature>
<dbReference type="PROSITE" id="PS50011">
    <property type="entry name" value="PROTEIN_KINASE_DOM"/>
    <property type="match status" value="1"/>
</dbReference>
<dbReference type="InterPro" id="IPR051681">
    <property type="entry name" value="Ser/Thr_Kinases-Pseudokinases"/>
</dbReference>
<dbReference type="InterPro" id="IPR001849">
    <property type="entry name" value="PH_domain"/>
</dbReference>
<evidence type="ECO:0008006" key="10">
    <source>
        <dbReference type="Google" id="ProtNLM"/>
    </source>
</evidence>
<accession>A0ABR3FPC4</accession>
<keyword evidence="9" id="KW-1185">Reference proteome</keyword>
<dbReference type="InterPro" id="IPR008266">
    <property type="entry name" value="Tyr_kinase_AS"/>
</dbReference>
<dbReference type="SUPFAM" id="SSF56112">
    <property type="entry name" value="Protein kinase-like (PK-like)"/>
    <property type="match status" value="1"/>
</dbReference>
<sequence>MVSNSSTRGPSEVTRSGRVDVKKAGMGLTPWKGWKERWLVLRSRTLIAYKDASEVEISFHIPLDSLKRLEHQGHRCVLLVTRGSSQYYLSFDTNSQLVGWCCDIHDLSATNYPQDFFTESSGDSEENIVDQIIDEYASPISDCSLETAYPWCNPGTSVPNIPNARPPEEPELTTTEVKLRPEQRELVRKAISILCHSMEPRLLRISDPGGTKSFDLVELRLRTLLRLKRKWKKQTRADELDVEETRAFSEALADGYVLCQLFNTLYSNPIIRPDIRDTVNVTKFRSQCLDCGLPPKDLFLPGDIEEASATSLTRVAQTITTLVNVVADASSRTAVRNALVKYSYNDESSISPGSDVSIVEIWVDKFIATRLEKPSLQFDSEGEFAPSSGIHRLGLKGKTKGSGGMSEEGSRQSISIHGISRSHFKPRREPPVSPQVAAGDMISAELKLKPVDNRRLRYALKKDDEHIAEVLRIALESDGGREVILRLQGEDAQVCVDLIQDVLDKASASEHEHTDGSDGQDRSPNDFKHQAQRLLVKLSEAQDILPACLFIKGVRRHDSEAFYGGTFGDIYRATFRSEDVALKRIRVFQNTTDRHKIIRGLCREALLWRTLKHPYVLPFRGMDADSFPSLLCLVSPWLKNGTILKHSRENGYADIEKRLFEIAQGLAYLHSQHIIHGDLRGSNILVDDDWHARLADFGLAVFSDATVGTNSSHHAGSVRWMAPELHHPQSFGLKYFRRTFASDVYSFACVCVELYSGKPPFAEIPHDPAALLQVMAGARPGRPTCPVPMSGTSEHGPVMPDYLWELVQMCWSHNRAERPCMTKVVAMMQAGNAELIPVVPPPTEAFDVDVTLHGLALSGQSGLVRGRKGVRRTKGSRSI</sequence>
<dbReference type="Pfam" id="PF07714">
    <property type="entry name" value="PK_Tyr_Ser-Thr"/>
    <property type="match status" value="1"/>
</dbReference>
<evidence type="ECO:0000259" key="7">
    <source>
        <dbReference type="PROSITE" id="PS50011"/>
    </source>
</evidence>
<organism evidence="8 9">
    <name type="scientific">Marasmius crinis-equi</name>
    <dbReference type="NCBI Taxonomy" id="585013"/>
    <lineage>
        <taxon>Eukaryota</taxon>
        <taxon>Fungi</taxon>
        <taxon>Dikarya</taxon>
        <taxon>Basidiomycota</taxon>
        <taxon>Agaricomycotina</taxon>
        <taxon>Agaricomycetes</taxon>
        <taxon>Agaricomycetidae</taxon>
        <taxon>Agaricales</taxon>
        <taxon>Marasmiineae</taxon>
        <taxon>Marasmiaceae</taxon>
        <taxon>Marasmius</taxon>
    </lineage>
</organism>
<dbReference type="PANTHER" id="PTHR44329:SF288">
    <property type="entry name" value="MITOGEN-ACTIVATED PROTEIN KINASE KINASE KINASE 20"/>
    <property type="match status" value="1"/>
</dbReference>
<dbReference type="SUPFAM" id="SSF50729">
    <property type="entry name" value="PH domain-like"/>
    <property type="match status" value="1"/>
</dbReference>
<feature type="domain" description="Protein kinase" evidence="7">
    <location>
        <begin position="556"/>
        <end position="835"/>
    </location>
</feature>
<dbReference type="SUPFAM" id="SSF47576">
    <property type="entry name" value="Calponin-homology domain, CH-domain"/>
    <property type="match status" value="1"/>
</dbReference>
<evidence type="ECO:0000256" key="5">
    <source>
        <dbReference type="SAM" id="MobiDB-lite"/>
    </source>
</evidence>
<dbReference type="PROSITE" id="PS50003">
    <property type="entry name" value="PH_DOMAIN"/>
    <property type="match status" value="1"/>
</dbReference>